<reference evidence="3 4" key="1">
    <citation type="submission" date="2020-07" db="EMBL/GenBank/DDBJ databases">
        <title>Sequencing the genomes of 1000 actinobacteria strains.</title>
        <authorList>
            <person name="Klenk H.-P."/>
        </authorList>
    </citation>
    <scope>NUCLEOTIDE SEQUENCE [LARGE SCALE GENOMIC DNA]</scope>
    <source>
        <strain evidence="3 4">DSM 100723</strain>
    </source>
</reference>
<dbReference type="SMART" id="SM00014">
    <property type="entry name" value="acidPPc"/>
    <property type="match status" value="1"/>
</dbReference>
<keyword evidence="1" id="KW-0812">Transmembrane</keyword>
<keyword evidence="4" id="KW-1185">Reference proteome</keyword>
<comment type="caution">
    <text evidence="3">The sequence shown here is derived from an EMBL/GenBank/DDBJ whole genome shotgun (WGS) entry which is preliminary data.</text>
</comment>
<feature type="transmembrane region" description="Helical" evidence="1">
    <location>
        <begin position="133"/>
        <end position="154"/>
    </location>
</feature>
<feature type="transmembrane region" description="Helical" evidence="1">
    <location>
        <begin position="91"/>
        <end position="113"/>
    </location>
</feature>
<dbReference type="Pfam" id="PF01569">
    <property type="entry name" value="PAP2"/>
    <property type="match status" value="1"/>
</dbReference>
<dbReference type="EMBL" id="JACGWT010000004">
    <property type="protein sequence ID" value="MBA8795051.1"/>
    <property type="molecule type" value="Genomic_DNA"/>
</dbReference>
<proteinExistence type="predicted"/>
<feature type="transmembrane region" description="Helical" evidence="1">
    <location>
        <begin position="9"/>
        <end position="27"/>
    </location>
</feature>
<evidence type="ECO:0000256" key="1">
    <source>
        <dbReference type="SAM" id="Phobius"/>
    </source>
</evidence>
<accession>A0A7W3ITP8</accession>
<dbReference type="InterPro" id="IPR000326">
    <property type="entry name" value="PAP2/HPO"/>
</dbReference>
<dbReference type="Proteomes" id="UP000523079">
    <property type="component" value="Unassembled WGS sequence"/>
</dbReference>
<organism evidence="3 4">
    <name type="scientific">Microlunatus kandeliicorticis</name>
    <dbReference type="NCBI Taxonomy" id="1759536"/>
    <lineage>
        <taxon>Bacteria</taxon>
        <taxon>Bacillati</taxon>
        <taxon>Actinomycetota</taxon>
        <taxon>Actinomycetes</taxon>
        <taxon>Propionibacteriales</taxon>
        <taxon>Propionibacteriaceae</taxon>
        <taxon>Microlunatus</taxon>
    </lineage>
</organism>
<dbReference type="InterPro" id="IPR036938">
    <property type="entry name" value="PAP2/HPO_sf"/>
</dbReference>
<feature type="transmembrane region" description="Helical" evidence="1">
    <location>
        <begin position="193"/>
        <end position="211"/>
    </location>
</feature>
<feature type="transmembrane region" description="Helical" evidence="1">
    <location>
        <begin position="166"/>
        <end position="187"/>
    </location>
</feature>
<evidence type="ECO:0000313" key="4">
    <source>
        <dbReference type="Proteomes" id="UP000523079"/>
    </source>
</evidence>
<keyword evidence="1" id="KW-0472">Membrane</keyword>
<gene>
    <name evidence="3" type="ORF">FHX74_002679</name>
</gene>
<dbReference type="SUPFAM" id="SSF48317">
    <property type="entry name" value="Acid phosphatase/Vanadium-dependent haloperoxidase"/>
    <property type="match status" value="1"/>
</dbReference>
<dbReference type="AlphaFoldDB" id="A0A7W3ITP8"/>
<feature type="transmembrane region" description="Helical" evidence="1">
    <location>
        <begin position="61"/>
        <end position="84"/>
    </location>
</feature>
<dbReference type="CDD" id="cd03392">
    <property type="entry name" value="PAP2_like_2"/>
    <property type="match status" value="1"/>
</dbReference>
<evidence type="ECO:0000259" key="2">
    <source>
        <dbReference type="SMART" id="SM00014"/>
    </source>
</evidence>
<dbReference type="RefSeq" id="WP_182560661.1">
    <property type="nucleotide sequence ID" value="NZ_JACGWT010000004.1"/>
</dbReference>
<name>A0A7W3ITP8_9ACTN</name>
<sequence length="253" mass="27243">MRQVDRHTIVLRVIAGVLLAGFLVLAGEVVRHPNQSLPGDDAVAGWLTDLRSPVLTVLSTVITWVGWPWTLFVVGIVTALVLWWRGYDARRLLVIIGAWAGTAGAVTLLKVLVARERPSAAGVIGTPAWNYSFPSGHTTDSAVVYVLIALALGAGLRRPTRTARTLVAVLAGTVAVLIALTRVYLGYHWFTDLVGGWLLAGAVLCLCGSALRECPGPEFGPPRRLVRARPALAPAPLEHRAQPEPQRVYARHP</sequence>
<protein>
    <submittedName>
        <fullName evidence="3">Membrane-associated phospholipid phosphatase</fullName>
    </submittedName>
</protein>
<dbReference type="Gene3D" id="1.20.144.10">
    <property type="entry name" value="Phosphatidic acid phosphatase type 2/haloperoxidase"/>
    <property type="match status" value="2"/>
</dbReference>
<keyword evidence="1" id="KW-1133">Transmembrane helix</keyword>
<dbReference type="PANTHER" id="PTHR14969">
    <property type="entry name" value="SPHINGOSINE-1-PHOSPHATE PHOSPHOHYDROLASE"/>
    <property type="match status" value="1"/>
</dbReference>
<dbReference type="PANTHER" id="PTHR14969:SF13">
    <property type="entry name" value="AT30094P"/>
    <property type="match status" value="1"/>
</dbReference>
<evidence type="ECO:0000313" key="3">
    <source>
        <dbReference type="EMBL" id="MBA8795051.1"/>
    </source>
</evidence>
<feature type="domain" description="Phosphatidic acid phosphatase type 2/haloperoxidase" evidence="2">
    <location>
        <begin position="93"/>
        <end position="208"/>
    </location>
</feature>